<dbReference type="AlphaFoldDB" id="A0A917HCC7"/>
<sequence length="420" mass="48842">MDFFFDGFISREVLNNFLSRAVTHCGIGEDNSLASSTFEDDIRMLKNEGAKFIGRASYVWDSTDDERHFRIAKERAERAHEVDPDFILQACVFECIQKSFVNSVQIPAWVFEAFGLDVEDRYFSYENMVFENGRYINQWGKDSSVEDINRLESRLWIYYRACSYIRAGFEGIHFGQVHLIGAEDEGFHYFKEVIGMIRDYAKQHARRHYVLCDAHTHGISVDGVSLFDYNCFPIRLKEVIDKPMECICEEGYLDSLFARSAAGVSPSGWAADSMPFIVEFDNFGRDRARGVPNHESHFAWGYDEITWFALLRDDARAEFLRYIDQWVNERYPEGWVQMPSRRIMTESLKRTYASQTLTADRVAELAPVEYITAYAKYEDSYDIYRWYYSANRPSDGCPYGFGDEDVIKELFASRGCTEKT</sequence>
<dbReference type="Proteomes" id="UP000600247">
    <property type="component" value="Unassembled WGS sequence"/>
</dbReference>
<name>A0A917HCC7_9BACL</name>
<protein>
    <submittedName>
        <fullName evidence="1">Uncharacterized protein</fullName>
    </submittedName>
</protein>
<accession>A0A917HCC7</accession>
<keyword evidence="2" id="KW-1185">Reference proteome</keyword>
<dbReference type="EMBL" id="BMHY01000005">
    <property type="protein sequence ID" value="GGG73394.1"/>
    <property type="molecule type" value="Genomic_DNA"/>
</dbReference>
<organism evidence="1 2">
    <name type="scientific">Paenibacillus radicis</name>
    <name type="common">ex Gao et al. 2016</name>
    <dbReference type="NCBI Taxonomy" id="1737354"/>
    <lineage>
        <taxon>Bacteria</taxon>
        <taxon>Bacillati</taxon>
        <taxon>Bacillota</taxon>
        <taxon>Bacilli</taxon>
        <taxon>Bacillales</taxon>
        <taxon>Paenibacillaceae</taxon>
        <taxon>Paenibacillus</taxon>
    </lineage>
</organism>
<evidence type="ECO:0000313" key="1">
    <source>
        <dbReference type="EMBL" id="GGG73394.1"/>
    </source>
</evidence>
<dbReference type="RefSeq" id="WP_188890165.1">
    <property type="nucleotide sequence ID" value="NZ_BMHY01000005.1"/>
</dbReference>
<gene>
    <name evidence="1" type="ORF">GCM10010918_31830</name>
</gene>
<comment type="caution">
    <text evidence="1">The sequence shown here is derived from an EMBL/GenBank/DDBJ whole genome shotgun (WGS) entry which is preliminary data.</text>
</comment>
<proteinExistence type="predicted"/>
<evidence type="ECO:0000313" key="2">
    <source>
        <dbReference type="Proteomes" id="UP000600247"/>
    </source>
</evidence>
<reference evidence="1 2" key="1">
    <citation type="journal article" date="2014" name="Int. J. Syst. Evol. Microbiol.">
        <title>Complete genome sequence of Corynebacterium casei LMG S-19264T (=DSM 44701T), isolated from a smear-ripened cheese.</title>
        <authorList>
            <consortium name="US DOE Joint Genome Institute (JGI-PGF)"/>
            <person name="Walter F."/>
            <person name="Albersmeier A."/>
            <person name="Kalinowski J."/>
            <person name="Ruckert C."/>
        </authorList>
    </citation>
    <scope>NUCLEOTIDE SEQUENCE [LARGE SCALE GENOMIC DNA]</scope>
    <source>
        <strain evidence="1 2">CGMCC 1.15286</strain>
    </source>
</reference>